<dbReference type="EMBL" id="LN891223">
    <property type="protein sequence ID" value="CUS07291.1"/>
    <property type="molecule type" value="Genomic_DNA"/>
</dbReference>
<feature type="signal peptide" evidence="3">
    <location>
        <begin position="1"/>
        <end position="22"/>
    </location>
</feature>
<dbReference type="Proteomes" id="UP001412239">
    <property type="component" value="Unassembled WGS sequence"/>
</dbReference>
<gene>
    <name evidence="5" type="ORF">GSTUAT00008626001</name>
</gene>
<dbReference type="SUPFAM" id="SSF48403">
    <property type="entry name" value="Ankyrin repeat"/>
    <property type="match status" value="1"/>
</dbReference>
<dbReference type="InterPro" id="IPR036770">
    <property type="entry name" value="Ankyrin_rpt-contain_sf"/>
</dbReference>
<dbReference type="PANTHER" id="PTHR10039:SF16">
    <property type="entry name" value="GPI INOSITOL-DEACYLASE"/>
    <property type="match status" value="1"/>
</dbReference>
<dbReference type="InterPro" id="IPR002110">
    <property type="entry name" value="Ankyrin_rpt"/>
</dbReference>
<keyword evidence="3" id="KW-0732">Signal</keyword>
<dbReference type="Gene3D" id="1.25.40.20">
    <property type="entry name" value="Ankyrin repeat-containing domain"/>
    <property type="match status" value="1"/>
</dbReference>
<dbReference type="SUPFAM" id="SSF52540">
    <property type="entry name" value="P-loop containing nucleoside triphosphate hydrolases"/>
    <property type="match status" value="1"/>
</dbReference>
<dbReference type="InterPro" id="IPR003877">
    <property type="entry name" value="SPRY_dom"/>
</dbReference>
<protein>
    <recommendedName>
        <fullName evidence="4">B30.2/SPRY domain-containing protein</fullName>
    </recommendedName>
</protein>
<evidence type="ECO:0000256" key="1">
    <source>
        <dbReference type="ARBA" id="ARBA00022737"/>
    </source>
</evidence>
<dbReference type="InterPro" id="IPR044736">
    <property type="entry name" value="Gid1/RanBPM/SPLA_SPRY"/>
</dbReference>
<dbReference type="SMART" id="SM00248">
    <property type="entry name" value="ANK"/>
    <property type="match status" value="5"/>
</dbReference>
<dbReference type="InterPro" id="IPR054471">
    <property type="entry name" value="GPIID_WHD"/>
</dbReference>
<dbReference type="SUPFAM" id="SSF49899">
    <property type="entry name" value="Concanavalin A-like lectins/glucanases"/>
    <property type="match status" value="1"/>
</dbReference>
<dbReference type="Pfam" id="PF00622">
    <property type="entry name" value="SPRY"/>
    <property type="match status" value="1"/>
</dbReference>
<proteinExistence type="predicted"/>
<dbReference type="AlphaFoldDB" id="A0A292PKJ4"/>
<dbReference type="Pfam" id="PF12796">
    <property type="entry name" value="Ank_2"/>
    <property type="match status" value="1"/>
</dbReference>
<keyword evidence="6" id="KW-1185">Reference proteome</keyword>
<name>A0A292PKJ4_9PEZI</name>
<evidence type="ECO:0000256" key="3">
    <source>
        <dbReference type="SAM" id="SignalP"/>
    </source>
</evidence>
<dbReference type="PROSITE" id="PS50088">
    <property type="entry name" value="ANK_REPEAT"/>
    <property type="match status" value="2"/>
</dbReference>
<dbReference type="InterPro" id="IPR001870">
    <property type="entry name" value="B30.2/SPRY"/>
</dbReference>
<dbReference type="PROSITE" id="PS50297">
    <property type="entry name" value="ANK_REP_REGION"/>
    <property type="match status" value="1"/>
</dbReference>
<reference evidence="5" key="1">
    <citation type="submission" date="2015-10" db="EMBL/GenBank/DDBJ databases">
        <authorList>
            <person name="Regsiter A."/>
            <person name="william w."/>
        </authorList>
    </citation>
    <scope>NUCLEOTIDE SEQUENCE</scope>
    <source>
        <strain evidence="5">Montdore</strain>
    </source>
</reference>
<dbReference type="Gene3D" id="2.60.120.920">
    <property type="match status" value="1"/>
</dbReference>
<sequence>MEALALSSNIIAVLSLAGKLLAAGYRYGSGSAQFPPEIRHLVQEVTALSGVLHAVKILVGDPAINTGIPSGGSGDLIRTMGETVEQCRKLIEGMLRDLQKYDVANKRRGAWRHCWPLKEKTREWCERLERHKSLFEVALSVDEVSSAREIRNDIEDIKAIQSLKKQDEKQAVYDSMLNGIRYWLSPADPQSNHLAARKLCQYGTGRWFTERKEFQDWLKAGKSFLWLHGIPGAGKTILSSTVIEHISTEFTKEPGSILAYFYCDFKQTSKQKATNLIGSIIWQVANQKPTMPRDVENFFLAKSGDGPPSLSGLIDLLRHLSARIPKLAIVVDAVDECGDSLQPTMLETLRELAGISNVNLLVVSRDHLNIKLHFEGLPRLGIQKKDVAKDIELFISQSIERKGKLKRLSSHTKQEVIDALVKGAQGMFRWAKCCLDQIGKLRTDKAIKSALESLPPTLDETYERILCGIAEGDRELALQVFRFLLCGDRDLTLSEIREGLAIEVGSKRMDPDNRLNDEEDILDICGGLVDRNEKNIAELTHFSVKEYLISPNLAKGKASYYYIDETLGNAEISKIIYTYLLLEDFSAGPCSTVAEFDLRGREYPLFLYASKSNWKHVLKYEYGSDMALDALLVRFYSNDNNPNFNSWRQALSSKDGNVTRYLDPACPTATLVYASLAGLWQLVKGIIGRGAGVDFSGGGTVTPLQVAAEFGHSKTVKVLLKYGANTETSGDGAMRIAAVNGHAGCIKALIEAGATCEKPDVGRYGDSISLAVVNGHEDVLIEILCAEYYTKTEEVKSLWEAMYLAVEVGFDRAVQILIEKYGSRIICDSNENFPKTLKLIAEHGRVKALQCLLQKPEAMEILLRDNVFAPMLEGAVYYGQVKIVELLLRNRKGSPSLGVSFHLAIAKGFLKISEMLLCEGADPRAKDEHGWTPMFYAMQRLKEGSVEKLLTVLGDDDESEIMNITGMGPGSWEAIGNSTGLKISEDGCRVENISTSKEQLRTKFPITPVVDDYYFEVHILKASKDCTIGFVDAMYYYVIDGFYLYSYPLGDALRSWGYVPGFIRAEESNLIGSIPHFTTNDIIGCHFDRIRGAVSFTMNGKRADLGEVLPGIRGKLRPMIRLEPGDEIRANFGGEPFVYEIPEPAAPEAYIRKPSPGWPIGDWYQHDNDTAE</sequence>
<evidence type="ECO:0000313" key="6">
    <source>
        <dbReference type="Proteomes" id="UP001412239"/>
    </source>
</evidence>
<keyword evidence="1" id="KW-0677">Repeat</keyword>
<dbReference type="InterPro" id="IPR027417">
    <property type="entry name" value="P-loop_NTPase"/>
</dbReference>
<feature type="chain" id="PRO_5012787504" description="B30.2/SPRY domain-containing protein" evidence="3">
    <location>
        <begin position="23"/>
        <end position="1172"/>
    </location>
</feature>
<evidence type="ECO:0000259" key="4">
    <source>
        <dbReference type="PROSITE" id="PS50188"/>
    </source>
</evidence>
<dbReference type="InterPro" id="IPR013320">
    <property type="entry name" value="ConA-like_dom_sf"/>
</dbReference>
<dbReference type="InterPro" id="IPR043136">
    <property type="entry name" value="B30.2/SPRY_sf"/>
</dbReference>
<dbReference type="PANTHER" id="PTHR10039">
    <property type="entry name" value="AMELOGENIN"/>
    <property type="match status" value="1"/>
</dbReference>
<feature type="repeat" description="ANK" evidence="2">
    <location>
        <begin position="901"/>
        <end position="928"/>
    </location>
</feature>
<dbReference type="InterPro" id="IPR056884">
    <property type="entry name" value="NPHP3-like_N"/>
</dbReference>
<accession>A0A292PKJ4</accession>
<dbReference type="Pfam" id="PF24883">
    <property type="entry name" value="NPHP3_N"/>
    <property type="match status" value="1"/>
</dbReference>
<organism evidence="5 6">
    <name type="scientific">Tuber aestivum</name>
    <name type="common">summer truffle</name>
    <dbReference type="NCBI Taxonomy" id="59557"/>
    <lineage>
        <taxon>Eukaryota</taxon>
        <taxon>Fungi</taxon>
        <taxon>Dikarya</taxon>
        <taxon>Ascomycota</taxon>
        <taxon>Pezizomycotina</taxon>
        <taxon>Pezizomycetes</taxon>
        <taxon>Pezizales</taxon>
        <taxon>Tuberaceae</taxon>
        <taxon>Tuber</taxon>
    </lineage>
</organism>
<dbReference type="SMART" id="SM00449">
    <property type="entry name" value="SPRY"/>
    <property type="match status" value="1"/>
</dbReference>
<evidence type="ECO:0000256" key="2">
    <source>
        <dbReference type="PROSITE-ProRule" id="PRU00023"/>
    </source>
</evidence>
<dbReference type="Pfam" id="PF22939">
    <property type="entry name" value="WHD_GPIID"/>
    <property type="match status" value="1"/>
</dbReference>
<dbReference type="Gene3D" id="3.40.50.300">
    <property type="entry name" value="P-loop containing nucleotide triphosphate hydrolases"/>
    <property type="match status" value="1"/>
</dbReference>
<keyword evidence="2" id="KW-0040">ANK repeat</keyword>
<feature type="domain" description="B30.2/SPRY" evidence="4">
    <location>
        <begin position="949"/>
        <end position="1137"/>
    </location>
</feature>
<feature type="repeat" description="ANK" evidence="2">
    <location>
        <begin position="699"/>
        <end position="731"/>
    </location>
</feature>
<dbReference type="CDD" id="cd12885">
    <property type="entry name" value="SPRY_RanBP_like"/>
    <property type="match status" value="1"/>
</dbReference>
<evidence type="ECO:0000313" key="5">
    <source>
        <dbReference type="EMBL" id="CUS07291.1"/>
    </source>
</evidence>
<dbReference type="PROSITE" id="PS50188">
    <property type="entry name" value="B302_SPRY"/>
    <property type="match status" value="1"/>
</dbReference>